<proteinExistence type="predicted"/>
<organism evidence="3">
    <name type="scientific">Mariniphaga anaerophila</name>
    <dbReference type="NCBI Taxonomy" id="1484053"/>
    <lineage>
        <taxon>Bacteria</taxon>
        <taxon>Pseudomonadati</taxon>
        <taxon>Bacteroidota</taxon>
        <taxon>Bacteroidia</taxon>
        <taxon>Marinilabiliales</taxon>
        <taxon>Prolixibacteraceae</taxon>
        <taxon>Mariniphaga</taxon>
    </lineage>
</organism>
<feature type="chain" id="PRO_5032389846" description="Carbohydrate-binding domain-containing protein" evidence="1">
    <location>
        <begin position="23"/>
        <end position="368"/>
    </location>
</feature>
<protein>
    <recommendedName>
        <fullName evidence="2">Carbohydrate-binding domain-containing protein</fullName>
    </recommendedName>
</protein>
<dbReference type="EMBL" id="DSDK01000317">
    <property type="protein sequence ID" value="HDR51102.1"/>
    <property type="molecule type" value="Genomic_DNA"/>
</dbReference>
<keyword evidence="1" id="KW-0732">Signal</keyword>
<evidence type="ECO:0000256" key="1">
    <source>
        <dbReference type="SAM" id="SignalP"/>
    </source>
</evidence>
<feature type="signal peptide" evidence="1">
    <location>
        <begin position="1"/>
        <end position="22"/>
    </location>
</feature>
<dbReference type="GO" id="GO:0030246">
    <property type="term" value="F:carbohydrate binding"/>
    <property type="evidence" value="ECO:0007669"/>
    <property type="project" value="InterPro"/>
</dbReference>
<sequence>MVKIKFLISVGLALLLCKASSGQNNWQFLEKRMTPARSYVVYKTPMAIQIDGVASESVWADAEWTEFFVDIEGEDKPLPTWQTRVKMLWDDRYLYFFAELEEPHVWAYYKDHDLILYHENDFEIFIDPNGNTHHYFEFEFNAQNTLFDLFMTRPYRNGGIPLISWDAPGIKHAVSIDGTLNDPTDEDVGWTLEVAVPFEALRTGIHTKIPKNGETWKVNFSRVQWETEIKDGKYHRKRDTETGRILPEKNWVWSPQGLINMHYPERWGNLQFSEKPVGESKVGFIMPGVEVFNNYLWRIYYKQMHYRQNHGHFANLLSELEESDEVITSSGEKLTLELHATNFQFFITGKTADGMVLNLDNHGLFQHK</sequence>
<evidence type="ECO:0000313" key="3">
    <source>
        <dbReference type="EMBL" id="HDR51102.1"/>
    </source>
</evidence>
<gene>
    <name evidence="3" type="ORF">ENN90_05690</name>
</gene>
<dbReference type="PANTHER" id="PTHR35532">
    <property type="entry name" value="SIMILAR TO POLYHYDROXYALKANOATE DEPOLYMERASE"/>
    <property type="match status" value="1"/>
</dbReference>
<reference evidence="3" key="1">
    <citation type="journal article" date="2020" name="mSystems">
        <title>Genome- and Community-Level Interaction Insights into Carbon Utilization and Element Cycling Functions of Hydrothermarchaeota in Hydrothermal Sediment.</title>
        <authorList>
            <person name="Zhou Z."/>
            <person name="Liu Y."/>
            <person name="Xu W."/>
            <person name="Pan J."/>
            <person name="Luo Z.H."/>
            <person name="Li M."/>
        </authorList>
    </citation>
    <scope>NUCLEOTIDE SEQUENCE [LARGE SCALE GENOMIC DNA]</scope>
    <source>
        <strain evidence="3">SpSt-1217</strain>
    </source>
</reference>
<dbReference type="PANTHER" id="PTHR35532:SF5">
    <property type="entry name" value="CARBOHYDRATE-BINDING DOMAIN-CONTAINING PROTEIN"/>
    <property type="match status" value="1"/>
</dbReference>
<dbReference type="GO" id="GO:0004553">
    <property type="term" value="F:hydrolase activity, hydrolyzing O-glycosyl compounds"/>
    <property type="evidence" value="ECO:0007669"/>
    <property type="project" value="InterPro"/>
</dbReference>
<dbReference type="AlphaFoldDB" id="A0A831LGN8"/>
<evidence type="ECO:0000259" key="2">
    <source>
        <dbReference type="Pfam" id="PF06452"/>
    </source>
</evidence>
<dbReference type="Proteomes" id="UP000886047">
    <property type="component" value="Unassembled WGS sequence"/>
</dbReference>
<feature type="domain" description="Carbohydrate-binding" evidence="2">
    <location>
        <begin position="50"/>
        <end position="149"/>
    </location>
</feature>
<dbReference type="SUPFAM" id="SSF49344">
    <property type="entry name" value="CBD9-like"/>
    <property type="match status" value="1"/>
</dbReference>
<accession>A0A831LGN8</accession>
<dbReference type="InterPro" id="IPR010502">
    <property type="entry name" value="Carb-bd_dom_fam9"/>
</dbReference>
<name>A0A831LGN8_9BACT</name>
<dbReference type="Pfam" id="PF06452">
    <property type="entry name" value="CBM9_1"/>
    <property type="match status" value="1"/>
</dbReference>
<dbReference type="Gene3D" id="2.60.40.1190">
    <property type="match status" value="1"/>
</dbReference>
<dbReference type="CDD" id="cd09620">
    <property type="entry name" value="CBM9_like_3"/>
    <property type="match status" value="1"/>
</dbReference>
<dbReference type="GO" id="GO:0016052">
    <property type="term" value="P:carbohydrate catabolic process"/>
    <property type="evidence" value="ECO:0007669"/>
    <property type="project" value="InterPro"/>
</dbReference>
<comment type="caution">
    <text evidence="3">The sequence shown here is derived from an EMBL/GenBank/DDBJ whole genome shotgun (WGS) entry which is preliminary data.</text>
</comment>